<comment type="similarity">
    <text evidence="6">Belongs to the flavoprotein pyridine nucleotide cytochrome reductase family.</text>
</comment>
<dbReference type="InterPro" id="IPR008333">
    <property type="entry name" value="Cbr1-like_FAD-bd_dom"/>
</dbReference>
<evidence type="ECO:0000256" key="6">
    <source>
        <dbReference type="RuleBase" id="RU361226"/>
    </source>
</evidence>
<dbReference type="InterPro" id="IPR017938">
    <property type="entry name" value="Riboflavin_synthase-like_b-brl"/>
</dbReference>
<evidence type="ECO:0000259" key="7">
    <source>
        <dbReference type="PROSITE" id="PS51384"/>
    </source>
</evidence>
<dbReference type="InterPro" id="IPR017927">
    <property type="entry name" value="FAD-bd_FR_type"/>
</dbReference>
<evidence type="ECO:0000256" key="2">
    <source>
        <dbReference type="ARBA" id="ARBA00022630"/>
    </source>
</evidence>
<keyword evidence="9" id="KW-1185">Reference proteome</keyword>
<dbReference type="Pfam" id="PF00175">
    <property type="entry name" value="NAD_binding_1"/>
    <property type="match status" value="1"/>
</dbReference>
<dbReference type="PANTHER" id="PTHR19370:SF185">
    <property type="entry name" value="NADH-CYTOCHROME B5 REDUCTASE"/>
    <property type="match status" value="1"/>
</dbReference>
<dbReference type="EC" id="1.6.2.2" evidence="6"/>
<keyword evidence="4 6" id="KW-0560">Oxidoreductase</keyword>
<evidence type="ECO:0000256" key="5">
    <source>
        <dbReference type="ARBA" id="ARBA00023027"/>
    </source>
</evidence>
<dbReference type="CDD" id="cd06183">
    <property type="entry name" value="cyt_b5_reduct_like"/>
    <property type="match status" value="1"/>
</dbReference>
<feature type="domain" description="FAD-binding FR-type" evidence="7">
    <location>
        <begin position="60"/>
        <end position="169"/>
    </location>
</feature>
<accession>A0ABN7T7Y4</accession>
<dbReference type="SUPFAM" id="SSF52343">
    <property type="entry name" value="Ferredoxin reductase-like, C-terminal NADP-linked domain"/>
    <property type="match status" value="1"/>
</dbReference>
<dbReference type="InterPro" id="IPR001709">
    <property type="entry name" value="Flavoprot_Pyr_Nucl_cyt_Rdtase"/>
</dbReference>
<comment type="catalytic activity">
    <reaction evidence="6">
        <text>2 Fe(III)-[cytochrome b5] + NADH = 2 Fe(II)-[cytochrome b5] + NAD(+) + H(+)</text>
        <dbReference type="Rhea" id="RHEA:46680"/>
        <dbReference type="Rhea" id="RHEA-COMP:10438"/>
        <dbReference type="Rhea" id="RHEA-COMP:10439"/>
        <dbReference type="ChEBI" id="CHEBI:15378"/>
        <dbReference type="ChEBI" id="CHEBI:29033"/>
        <dbReference type="ChEBI" id="CHEBI:29034"/>
        <dbReference type="ChEBI" id="CHEBI:57540"/>
        <dbReference type="ChEBI" id="CHEBI:57945"/>
        <dbReference type="EC" id="1.6.2.2"/>
    </reaction>
</comment>
<keyword evidence="2 6" id="KW-0285">Flavoprotein</keyword>
<dbReference type="SUPFAM" id="SSF63380">
    <property type="entry name" value="Riboflavin synthase domain-like"/>
    <property type="match status" value="1"/>
</dbReference>
<dbReference type="PROSITE" id="PS51384">
    <property type="entry name" value="FAD_FR"/>
    <property type="match status" value="1"/>
</dbReference>
<evidence type="ECO:0000256" key="3">
    <source>
        <dbReference type="ARBA" id="ARBA00022827"/>
    </source>
</evidence>
<dbReference type="PANTHER" id="PTHR19370">
    <property type="entry name" value="NADH-CYTOCHROME B5 REDUCTASE"/>
    <property type="match status" value="1"/>
</dbReference>
<dbReference type="Pfam" id="PF00970">
    <property type="entry name" value="FAD_binding_6"/>
    <property type="match status" value="1"/>
</dbReference>
<evidence type="ECO:0000256" key="4">
    <source>
        <dbReference type="ARBA" id="ARBA00023002"/>
    </source>
</evidence>
<evidence type="ECO:0000313" key="9">
    <source>
        <dbReference type="Proteomes" id="UP001158576"/>
    </source>
</evidence>
<dbReference type="EMBL" id="OU015567">
    <property type="protein sequence ID" value="CAG5113115.1"/>
    <property type="molecule type" value="Genomic_DNA"/>
</dbReference>
<evidence type="ECO:0000256" key="1">
    <source>
        <dbReference type="ARBA" id="ARBA00001974"/>
    </source>
</evidence>
<dbReference type="InterPro" id="IPR001834">
    <property type="entry name" value="CBR-like"/>
</dbReference>
<dbReference type="PRINTS" id="PR00406">
    <property type="entry name" value="CYTB5RDTASE"/>
</dbReference>
<dbReference type="InterPro" id="IPR001433">
    <property type="entry name" value="OxRdtase_FAD/NAD-bd"/>
</dbReference>
<dbReference type="Gene3D" id="2.40.30.10">
    <property type="entry name" value="Translation factors"/>
    <property type="match status" value="1"/>
</dbReference>
<name>A0ABN7T7Y4_OIKDI</name>
<reference evidence="8 9" key="1">
    <citation type="submission" date="2021-04" db="EMBL/GenBank/DDBJ databases">
        <authorList>
            <person name="Bliznina A."/>
        </authorList>
    </citation>
    <scope>NUCLEOTIDE SEQUENCE [LARGE SCALE GENOMIC DNA]</scope>
</reference>
<dbReference type="PRINTS" id="PR00371">
    <property type="entry name" value="FPNCR"/>
</dbReference>
<proteinExistence type="inferred from homology"/>
<sequence>MIIFPINSNQVSPILNHLISEGQNDRHLLLRETSQVLKTLRKMKGTSFKTPPQVLKNDLETLVPLPLTKITEISPDTKIFRFGLPEGHRLGLPVGLNVRTVAEVDGETVMRSYTPISSEDDLGFCDLLIKVYFPCERFPEGGKMTQYINKLKIGDTLDFVGPKGKLIYRRNGEFHIRESFLPSDKDFKIRKGIKHIGMIAGGSGITPMMQLVRDAVVKSNEDTQLSLLFANRSEEDILLREEIEETAKNHPGRFKFMFTVDNAPAGKEWSYKTGHINKDMIAESLPAASDDTMILICGPPPMIKFACMPNLAELGHKEENIFCY</sequence>
<organism evidence="8 9">
    <name type="scientific">Oikopleura dioica</name>
    <name type="common">Tunicate</name>
    <dbReference type="NCBI Taxonomy" id="34765"/>
    <lineage>
        <taxon>Eukaryota</taxon>
        <taxon>Metazoa</taxon>
        <taxon>Chordata</taxon>
        <taxon>Tunicata</taxon>
        <taxon>Appendicularia</taxon>
        <taxon>Copelata</taxon>
        <taxon>Oikopleuridae</taxon>
        <taxon>Oikopleura</taxon>
    </lineage>
</organism>
<comment type="cofactor">
    <cofactor evidence="1 6">
        <name>FAD</name>
        <dbReference type="ChEBI" id="CHEBI:57692"/>
    </cofactor>
</comment>
<dbReference type="Proteomes" id="UP001158576">
    <property type="component" value="Chromosome 2"/>
</dbReference>
<gene>
    <name evidence="8" type="ORF">OKIOD_LOCUS16021</name>
</gene>
<protein>
    <recommendedName>
        <fullName evidence="6">NADH-cytochrome b5 reductase</fullName>
        <ecNumber evidence="6">1.6.2.2</ecNumber>
    </recommendedName>
</protein>
<dbReference type="Gene3D" id="3.40.50.80">
    <property type="entry name" value="Nucleotide-binding domain of ferredoxin-NADP reductase (FNR) module"/>
    <property type="match status" value="1"/>
</dbReference>
<keyword evidence="3 6" id="KW-0274">FAD</keyword>
<dbReference type="InterPro" id="IPR039261">
    <property type="entry name" value="FNR_nucleotide-bd"/>
</dbReference>
<evidence type="ECO:0000313" key="8">
    <source>
        <dbReference type="EMBL" id="CAG5113115.1"/>
    </source>
</evidence>
<keyword evidence="5 6" id="KW-0520">NAD</keyword>